<dbReference type="GO" id="GO:0010052">
    <property type="term" value="P:guard cell differentiation"/>
    <property type="evidence" value="ECO:0007669"/>
    <property type="project" value="UniProtKB-UniRule"/>
</dbReference>
<dbReference type="PANTHER" id="PTHR33109:SF60">
    <property type="entry name" value="EPIDERMAL PATTERNING FACTOR-LIKE PROTEIN 8"/>
    <property type="match status" value="1"/>
</dbReference>
<evidence type="ECO:0000256" key="6">
    <source>
        <dbReference type="ARBA" id="ARBA00023157"/>
    </source>
</evidence>
<evidence type="ECO:0000256" key="5">
    <source>
        <dbReference type="ARBA" id="ARBA00022729"/>
    </source>
</evidence>
<accession>A0AAW1WII0</accession>
<dbReference type="Pfam" id="PF17181">
    <property type="entry name" value="EPF"/>
    <property type="match status" value="1"/>
</dbReference>
<keyword evidence="3 7" id="KW-0217">Developmental protein</keyword>
<comment type="function">
    <text evidence="7">Controls stomatal patterning.</text>
</comment>
<comment type="caution">
    <text evidence="8">The sequence shown here is derived from an EMBL/GenBank/DDBJ whole genome shotgun (WGS) entry which is preliminary data.</text>
</comment>
<dbReference type="AlphaFoldDB" id="A0AAW1WII0"/>
<keyword evidence="6" id="KW-1015">Disulfide bond</keyword>
<keyword evidence="4 7" id="KW-0964">Secreted</keyword>
<dbReference type="GO" id="GO:0005576">
    <property type="term" value="C:extracellular region"/>
    <property type="evidence" value="ECO:0007669"/>
    <property type="project" value="UniProtKB-SubCell"/>
</dbReference>
<proteinExistence type="inferred from homology"/>
<organism evidence="8 9">
    <name type="scientific">Rubus argutus</name>
    <name type="common">Southern blackberry</name>
    <dbReference type="NCBI Taxonomy" id="59490"/>
    <lineage>
        <taxon>Eukaryota</taxon>
        <taxon>Viridiplantae</taxon>
        <taxon>Streptophyta</taxon>
        <taxon>Embryophyta</taxon>
        <taxon>Tracheophyta</taxon>
        <taxon>Spermatophyta</taxon>
        <taxon>Magnoliopsida</taxon>
        <taxon>eudicotyledons</taxon>
        <taxon>Gunneridae</taxon>
        <taxon>Pentapetalae</taxon>
        <taxon>rosids</taxon>
        <taxon>fabids</taxon>
        <taxon>Rosales</taxon>
        <taxon>Rosaceae</taxon>
        <taxon>Rosoideae</taxon>
        <taxon>Rosoideae incertae sedis</taxon>
        <taxon>Rubus</taxon>
    </lineage>
</organism>
<evidence type="ECO:0000313" key="9">
    <source>
        <dbReference type="Proteomes" id="UP001457282"/>
    </source>
</evidence>
<keyword evidence="9" id="KW-1185">Reference proteome</keyword>
<dbReference type="PANTHER" id="PTHR33109">
    <property type="entry name" value="EPIDERMAL PATTERNING FACTOR-LIKE PROTEIN 4"/>
    <property type="match status" value="1"/>
</dbReference>
<evidence type="ECO:0000256" key="4">
    <source>
        <dbReference type="ARBA" id="ARBA00022525"/>
    </source>
</evidence>
<evidence type="ECO:0000256" key="3">
    <source>
        <dbReference type="ARBA" id="ARBA00022473"/>
    </source>
</evidence>
<comment type="similarity">
    <text evidence="2 7">Belongs to the plant cysteine rich small secretory peptide family. Epidermal patterning factor subfamily.</text>
</comment>
<evidence type="ECO:0000256" key="1">
    <source>
        <dbReference type="ARBA" id="ARBA00004613"/>
    </source>
</evidence>
<protein>
    <recommendedName>
        <fullName evidence="7">Epidermal patterning factor-like protein</fullName>
    </recommendedName>
</protein>
<evidence type="ECO:0000313" key="8">
    <source>
        <dbReference type="EMBL" id="KAK9923132.1"/>
    </source>
</evidence>
<evidence type="ECO:0000256" key="7">
    <source>
        <dbReference type="RuleBase" id="RU367102"/>
    </source>
</evidence>
<dbReference type="EMBL" id="JBEDUW010000006">
    <property type="protein sequence ID" value="KAK9923132.1"/>
    <property type="molecule type" value="Genomic_DNA"/>
</dbReference>
<comment type="subcellular location">
    <subcellularLocation>
        <location evidence="1 7">Secreted</location>
    </subcellularLocation>
</comment>
<name>A0AAW1WII0_RUBAR</name>
<sequence>MAPSIRNYHVAITVAFIFLLTINLFPKSVDSVRLPSSESRDLQQTKLVMGSGPPSCYMKCQGCTPCTATLVTVPAHHPRGEEDEPYYPQTWRCKCGDRLFDPRG</sequence>
<feature type="signal peptide" evidence="7">
    <location>
        <begin position="1"/>
        <end position="31"/>
    </location>
</feature>
<dbReference type="InterPro" id="IPR039455">
    <property type="entry name" value="EPFL"/>
</dbReference>
<gene>
    <name evidence="8" type="ORF">M0R45_031565</name>
</gene>
<reference evidence="8 9" key="1">
    <citation type="journal article" date="2023" name="G3 (Bethesda)">
        <title>A chromosome-length genome assembly and annotation of blackberry (Rubus argutus, cv. 'Hillquist').</title>
        <authorList>
            <person name="Bruna T."/>
            <person name="Aryal R."/>
            <person name="Dudchenko O."/>
            <person name="Sargent D.J."/>
            <person name="Mead D."/>
            <person name="Buti M."/>
            <person name="Cavallini A."/>
            <person name="Hytonen T."/>
            <person name="Andres J."/>
            <person name="Pham M."/>
            <person name="Weisz D."/>
            <person name="Mascagni F."/>
            <person name="Usai G."/>
            <person name="Natali L."/>
            <person name="Bassil N."/>
            <person name="Fernandez G.E."/>
            <person name="Lomsadze A."/>
            <person name="Armour M."/>
            <person name="Olukolu B."/>
            <person name="Poorten T."/>
            <person name="Britton C."/>
            <person name="Davik J."/>
            <person name="Ashrafi H."/>
            <person name="Aiden E.L."/>
            <person name="Borodovsky M."/>
            <person name="Worthington M."/>
        </authorList>
    </citation>
    <scope>NUCLEOTIDE SEQUENCE [LARGE SCALE GENOMIC DNA]</scope>
    <source>
        <strain evidence="8">PI 553951</strain>
    </source>
</reference>
<feature type="chain" id="PRO_5043096598" description="Epidermal patterning factor-like protein" evidence="7">
    <location>
        <begin position="32"/>
        <end position="104"/>
    </location>
</feature>
<keyword evidence="5 7" id="KW-0732">Signal</keyword>
<dbReference type="Proteomes" id="UP001457282">
    <property type="component" value="Unassembled WGS sequence"/>
</dbReference>
<evidence type="ECO:0000256" key="2">
    <source>
        <dbReference type="ARBA" id="ARBA00008127"/>
    </source>
</evidence>